<comment type="caution">
    <text evidence="1">The sequence shown here is derived from an EMBL/GenBank/DDBJ whole genome shotgun (WGS) entry which is preliminary data.</text>
</comment>
<name>A0AAD8HNR7_9APIA</name>
<organism evidence="1 2">
    <name type="scientific">Heracleum sosnowskyi</name>
    <dbReference type="NCBI Taxonomy" id="360622"/>
    <lineage>
        <taxon>Eukaryota</taxon>
        <taxon>Viridiplantae</taxon>
        <taxon>Streptophyta</taxon>
        <taxon>Embryophyta</taxon>
        <taxon>Tracheophyta</taxon>
        <taxon>Spermatophyta</taxon>
        <taxon>Magnoliopsida</taxon>
        <taxon>eudicotyledons</taxon>
        <taxon>Gunneridae</taxon>
        <taxon>Pentapetalae</taxon>
        <taxon>asterids</taxon>
        <taxon>campanulids</taxon>
        <taxon>Apiales</taxon>
        <taxon>Apiaceae</taxon>
        <taxon>Apioideae</taxon>
        <taxon>apioid superclade</taxon>
        <taxon>Tordylieae</taxon>
        <taxon>Tordyliinae</taxon>
        <taxon>Heracleum</taxon>
    </lineage>
</organism>
<reference evidence="1" key="2">
    <citation type="submission" date="2023-05" db="EMBL/GenBank/DDBJ databases">
        <authorList>
            <person name="Schelkunov M.I."/>
        </authorList>
    </citation>
    <scope>NUCLEOTIDE SEQUENCE</scope>
    <source>
        <strain evidence="1">Hsosn_3</strain>
        <tissue evidence="1">Leaf</tissue>
    </source>
</reference>
<dbReference type="Proteomes" id="UP001237642">
    <property type="component" value="Unassembled WGS sequence"/>
</dbReference>
<dbReference type="EMBL" id="JAUIZM010000008">
    <property type="protein sequence ID" value="KAK1369567.1"/>
    <property type="molecule type" value="Genomic_DNA"/>
</dbReference>
<protein>
    <submittedName>
        <fullName evidence="1">Uncharacterized protein</fullName>
    </submittedName>
</protein>
<gene>
    <name evidence="1" type="ORF">POM88_035659</name>
</gene>
<proteinExistence type="predicted"/>
<evidence type="ECO:0000313" key="2">
    <source>
        <dbReference type="Proteomes" id="UP001237642"/>
    </source>
</evidence>
<sequence>MGASHGDALGLIIPFSNNSYNRATNFFISTGASRYGAFETGAVLGANSIATLFLYRVVTLGDLLGNTSSNSLTTGIFCTLCTSRFVSITVAKQVSHPWRANVPSSDNLNSYFLS</sequence>
<accession>A0AAD8HNR7</accession>
<dbReference type="AlphaFoldDB" id="A0AAD8HNR7"/>
<reference evidence="1" key="1">
    <citation type="submission" date="2023-02" db="EMBL/GenBank/DDBJ databases">
        <title>Genome of toxic invasive species Heracleum sosnowskyi carries increased number of genes despite the absence of recent whole-genome duplications.</title>
        <authorList>
            <person name="Schelkunov M."/>
            <person name="Shtratnikova V."/>
            <person name="Makarenko M."/>
            <person name="Klepikova A."/>
            <person name="Omelchenko D."/>
            <person name="Novikova G."/>
            <person name="Obukhova E."/>
            <person name="Bogdanov V."/>
            <person name="Penin A."/>
            <person name="Logacheva M."/>
        </authorList>
    </citation>
    <scope>NUCLEOTIDE SEQUENCE</scope>
    <source>
        <strain evidence="1">Hsosn_3</strain>
        <tissue evidence="1">Leaf</tissue>
    </source>
</reference>
<evidence type="ECO:0000313" key="1">
    <source>
        <dbReference type="EMBL" id="KAK1369567.1"/>
    </source>
</evidence>
<keyword evidence="2" id="KW-1185">Reference proteome</keyword>